<keyword evidence="1 5" id="KW-0238">DNA-binding</keyword>
<dbReference type="CDD" id="cd04766">
    <property type="entry name" value="HTH_HspR"/>
    <property type="match status" value="1"/>
</dbReference>
<dbReference type="EMBL" id="JAUSQW010000001">
    <property type="protein sequence ID" value="MDP9800706.1"/>
    <property type="molecule type" value="Genomic_DNA"/>
</dbReference>
<dbReference type="PANTHER" id="PTHR30204">
    <property type="entry name" value="REDOX-CYCLING DRUG-SENSING TRANSCRIPTIONAL ACTIVATOR SOXR"/>
    <property type="match status" value="1"/>
</dbReference>
<comment type="caution">
    <text evidence="5">The sequence shown here is derived from an EMBL/GenBank/DDBJ whole genome shotgun (WGS) entry which is preliminary data.</text>
</comment>
<sequence length="279" mass="30473">MMAKVSKTSPILSVSVAAELAGMHAQTVRQYDRLGLVVAKRTKGGGRRYSLADVDKLVEIQRMSQEDGINLAGISRILELTEKVAKLTRANKRLQRDLDKMQALGEYMGEEIARYRATEQRVFAAGPDGDVTVAERIDQLRKALRKDSGNEMVVFRPRRLVAMEPHEEVKSEVSAKGLADAGFSQEALGFDDSVDDFESFESDDDYVVYDENCEPSFGSRMDAGHRLIVDVDGAEEEFADSADAGVEDFAGALGGSADSADEESEDSADEESADSGDER</sequence>
<evidence type="ECO:0000313" key="5">
    <source>
        <dbReference type="EMBL" id="MDP9800706.1"/>
    </source>
</evidence>
<accession>A0ABT9NBW5</accession>
<evidence type="ECO:0000256" key="1">
    <source>
        <dbReference type="ARBA" id="ARBA00023125"/>
    </source>
</evidence>
<feature type="region of interest" description="Disordered" evidence="3">
    <location>
        <begin position="242"/>
        <end position="279"/>
    </location>
</feature>
<keyword evidence="2" id="KW-0175">Coiled coil</keyword>
<protein>
    <submittedName>
        <fullName evidence="5">DNA-binding transcriptional MerR regulator</fullName>
    </submittedName>
</protein>
<dbReference type="Gene3D" id="1.10.1660.10">
    <property type="match status" value="1"/>
</dbReference>
<evidence type="ECO:0000259" key="4">
    <source>
        <dbReference type="PROSITE" id="PS50937"/>
    </source>
</evidence>
<dbReference type="Pfam" id="PF13411">
    <property type="entry name" value="MerR_1"/>
    <property type="match status" value="1"/>
</dbReference>
<dbReference type="GO" id="GO:0003677">
    <property type="term" value="F:DNA binding"/>
    <property type="evidence" value="ECO:0007669"/>
    <property type="project" value="UniProtKB-KW"/>
</dbReference>
<reference evidence="5 6" key="1">
    <citation type="submission" date="2023-07" db="EMBL/GenBank/DDBJ databases">
        <title>Sequencing the genomes of 1000 actinobacteria strains.</title>
        <authorList>
            <person name="Klenk H.-P."/>
        </authorList>
    </citation>
    <scope>NUCLEOTIDE SEQUENCE [LARGE SCALE GENOMIC DNA]</scope>
    <source>
        <strain evidence="5 6">DSM 102162</strain>
    </source>
</reference>
<dbReference type="SMART" id="SM00422">
    <property type="entry name" value="HTH_MERR"/>
    <property type="match status" value="1"/>
</dbReference>
<dbReference type="InterPro" id="IPR047057">
    <property type="entry name" value="MerR_fam"/>
</dbReference>
<feature type="domain" description="HTH merR-type" evidence="4">
    <location>
        <begin position="11"/>
        <end position="80"/>
    </location>
</feature>
<dbReference type="InterPro" id="IPR000551">
    <property type="entry name" value="MerR-type_HTH_dom"/>
</dbReference>
<evidence type="ECO:0000313" key="6">
    <source>
        <dbReference type="Proteomes" id="UP001235966"/>
    </source>
</evidence>
<dbReference type="PANTHER" id="PTHR30204:SF58">
    <property type="entry name" value="HTH-TYPE TRANSCRIPTIONAL REGULATOR YFMP"/>
    <property type="match status" value="1"/>
</dbReference>
<organism evidence="5 6">
    <name type="scientific">Arcanobacterium wilhelmae</name>
    <dbReference type="NCBI Taxonomy" id="1803177"/>
    <lineage>
        <taxon>Bacteria</taxon>
        <taxon>Bacillati</taxon>
        <taxon>Actinomycetota</taxon>
        <taxon>Actinomycetes</taxon>
        <taxon>Actinomycetales</taxon>
        <taxon>Actinomycetaceae</taxon>
        <taxon>Arcanobacterium</taxon>
    </lineage>
</organism>
<proteinExistence type="predicted"/>
<dbReference type="Proteomes" id="UP001235966">
    <property type="component" value="Unassembled WGS sequence"/>
</dbReference>
<dbReference type="SUPFAM" id="SSF46955">
    <property type="entry name" value="Putative DNA-binding domain"/>
    <property type="match status" value="1"/>
</dbReference>
<dbReference type="InterPro" id="IPR009061">
    <property type="entry name" value="DNA-bd_dom_put_sf"/>
</dbReference>
<gene>
    <name evidence="5" type="ORF">J2S49_000782</name>
</gene>
<keyword evidence="6" id="KW-1185">Reference proteome</keyword>
<name>A0ABT9NBW5_9ACTO</name>
<evidence type="ECO:0000256" key="3">
    <source>
        <dbReference type="SAM" id="MobiDB-lite"/>
    </source>
</evidence>
<feature type="compositionally biased region" description="Acidic residues" evidence="3">
    <location>
        <begin position="259"/>
        <end position="279"/>
    </location>
</feature>
<dbReference type="PROSITE" id="PS50937">
    <property type="entry name" value="HTH_MERR_2"/>
    <property type="match status" value="1"/>
</dbReference>
<evidence type="ECO:0000256" key="2">
    <source>
        <dbReference type="SAM" id="Coils"/>
    </source>
</evidence>
<dbReference type="NCBIfam" id="NF047375">
    <property type="entry name" value="HeatShock_HspR"/>
    <property type="match status" value="1"/>
</dbReference>
<feature type="coiled-coil region" evidence="2">
    <location>
        <begin position="77"/>
        <end position="104"/>
    </location>
</feature>
<dbReference type="RefSeq" id="WP_278058115.1">
    <property type="nucleotide sequence ID" value="NZ_CP121247.1"/>
</dbReference>